<name>A0ABU1PPY7_9PSEU</name>
<dbReference type="EMBL" id="JAVDSG010000001">
    <property type="protein sequence ID" value="MDR6592698.1"/>
    <property type="molecule type" value="Genomic_DNA"/>
</dbReference>
<sequence>MARAGSPTGRWWTGRALVEPFGEPTPVVVLGDYPAYFQVEDVVAGDPTRAAR</sequence>
<reference evidence="1 2" key="1">
    <citation type="submission" date="2023-07" db="EMBL/GenBank/DDBJ databases">
        <title>Sequencing the genomes of 1000 actinobacteria strains.</title>
        <authorList>
            <person name="Klenk H.-P."/>
        </authorList>
    </citation>
    <scope>NUCLEOTIDE SEQUENCE [LARGE SCALE GENOMIC DNA]</scope>
    <source>
        <strain evidence="1 2">DSM 43749</strain>
    </source>
</reference>
<evidence type="ECO:0000313" key="2">
    <source>
        <dbReference type="Proteomes" id="UP001268819"/>
    </source>
</evidence>
<comment type="caution">
    <text evidence="1">The sequence shown here is derived from an EMBL/GenBank/DDBJ whole genome shotgun (WGS) entry which is preliminary data.</text>
</comment>
<organism evidence="1 2">
    <name type="scientific">Saccharothrix longispora</name>
    <dbReference type="NCBI Taxonomy" id="33920"/>
    <lineage>
        <taxon>Bacteria</taxon>
        <taxon>Bacillati</taxon>
        <taxon>Actinomycetota</taxon>
        <taxon>Actinomycetes</taxon>
        <taxon>Pseudonocardiales</taxon>
        <taxon>Pseudonocardiaceae</taxon>
        <taxon>Saccharothrix</taxon>
    </lineage>
</organism>
<evidence type="ECO:0000313" key="1">
    <source>
        <dbReference type="EMBL" id="MDR6592698.1"/>
    </source>
</evidence>
<accession>A0ABU1PPY7</accession>
<dbReference type="RefSeq" id="WP_310304472.1">
    <property type="nucleotide sequence ID" value="NZ_JAVDSG010000001.1"/>
</dbReference>
<dbReference type="Proteomes" id="UP001268819">
    <property type="component" value="Unassembled WGS sequence"/>
</dbReference>
<protein>
    <submittedName>
        <fullName evidence="1">Uncharacterized protein</fullName>
    </submittedName>
</protein>
<gene>
    <name evidence="1" type="ORF">J2S66_001082</name>
</gene>
<keyword evidence="2" id="KW-1185">Reference proteome</keyword>
<proteinExistence type="predicted"/>